<keyword evidence="1" id="KW-0472">Membrane</keyword>
<dbReference type="Proteomes" id="UP001597508">
    <property type="component" value="Unassembled WGS sequence"/>
</dbReference>
<reference evidence="4" key="1">
    <citation type="journal article" date="2019" name="Int. J. Syst. Evol. Microbiol.">
        <title>The Global Catalogue of Microorganisms (GCM) 10K type strain sequencing project: providing services to taxonomists for standard genome sequencing and annotation.</title>
        <authorList>
            <consortium name="The Broad Institute Genomics Platform"/>
            <consortium name="The Broad Institute Genome Sequencing Center for Infectious Disease"/>
            <person name="Wu L."/>
            <person name="Ma J."/>
        </authorList>
    </citation>
    <scope>NUCLEOTIDE SEQUENCE [LARGE SCALE GENOMIC DNA]</scope>
    <source>
        <strain evidence="4">KCTC 52127</strain>
    </source>
</reference>
<keyword evidence="1" id="KW-0812">Transmembrane</keyword>
<dbReference type="PANTHER" id="PTHR33608:SF3">
    <property type="entry name" value="SLR2013 PROTEIN"/>
    <property type="match status" value="1"/>
</dbReference>
<dbReference type="EMBL" id="JBHULH010000004">
    <property type="protein sequence ID" value="MFD2567482.1"/>
    <property type="molecule type" value="Genomic_DNA"/>
</dbReference>
<protein>
    <submittedName>
        <fullName evidence="3">DUF58 domain-containing protein</fullName>
    </submittedName>
</protein>
<accession>A0ABW5LSU2</accession>
<feature type="domain" description="DUF58" evidence="2">
    <location>
        <begin position="205"/>
        <end position="370"/>
    </location>
</feature>
<evidence type="ECO:0000259" key="2">
    <source>
        <dbReference type="Pfam" id="PF01882"/>
    </source>
</evidence>
<evidence type="ECO:0000313" key="4">
    <source>
        <dbReference type="Proteomes" id="UP001597508"/>
    </source>
</evidence>
<dbReference type="InterPro" id="IPR002881">
    <property type="entry name" value="DUF58"/>
</dbReference>
<organism evidence="3 4">
    <name type="scientific">Pseudotenacibaculum haliotis</name>
    <dbReference type="NCBI Taxonomy" id="1862138"/>
    <lineage>
        <taxon>Bacteria</taxon>
        <taxon>Pseudomonadati</taxon>
        <taxon>Bacteroidota</taxon>
        <taxon>Flavobacteriia</taxon>
        <taxon>Flavobacteriales</taxon>
        <taxon>Flavobacteriaceae</taxon>
        <taxon>Pseudotenacibaculum</taxon>
    </lineage>
</organism>
<proteinExistence type="predicted"/>
<feature type="transmembrane region" description="Helical" evidence="1">
    <location>
        <begin position="12"/>
        <end position="34"/>
    </location>
</feature>
<dbReference type="RefSeq" id="WP_379666192.1">
    <property type="nucleotide sequence ID" value="NZ_JBHULH010000004.1"/>
</dbReference>
<keyword evidence="4" id="KW-1185">Reference proteome</keyword>
<dbReference type="PANTHER" id="PTHR33608">
    <property type="entry name" value="BLL2464 PROTEIN"/>
    <property type="match status" value="1"/>
</dbReference>
<feature type="transmembrane region" description="Helical" evidence="1">
    <location>
        <begin position="40"/>
        <end position="59"/>
    </location>
</feature>
<comment type="caution">
    <text evidence="3">The sequence shown here is derived from an EMBL/GenBank/DDBJ whole genome shotgun (WGS) entry which is preliminary data.</text>
</comment>
<sequence length="444" mass="51401">MSNLYKSLFLNNRLFFVLGIIACAFVVGFFAPFMFEVSKVALLVISLLTIIDIIVVYSVKKGVTVERSLPERLSNGDKNKVQLLIENKYKFVAHISVIEELPFQFQKRDFIFPIVIKPERKLHRIEYELTPTLRGVYHFGHINLYVSSPLRLATRKYVLGEEKELKCYPSFLKLQSFAVNAFTDSQTYGTKKVRRIGHSLEFEQIKEYVAGDDIRTLNWKATAKRNQLMVNQYVEEKSQPIYSVIDKGRTMQMHFDDLSLLDYSINATLAVSHAALKKQDRAGMLTFSGKVEDLIVAEQRNTQMNLISEALYNVATDFSESDFSQLYNTIKRKITNRSLIILYTNFDTIDGLNRQLPYLRALAKNHLLLVVFFKNTELSSLLEETPRNIQEVYDRIIAEKFMYEKKQIVSELKKYGIQSVLTRPQDLTDDTINKYLELKSRGLV</sequence>
<dbReference type="Pfam" id="PF01882">
    <property type="entry name" value="DUF58"/>
    <property type="match status" value="1"/>
</dbReference>
<keyword evidence="1" id="KW-1133">Transmembrane helix</keyword>
<evidence type="ECO:0000256" key="1">
    <source>
        <dbReference type="SAM" id="Phobius"/>
    </source>
</evidence>
<name>A0ABW5LSU2_9FLAO</name>
<evidence type="ECO:0000313" key="3">
    <source>
        <dbReference type="EMBL" id="MFD2567482.1"/>
    </source>
</evidence>
<gene>
    <name evidence="3" type="ORF">ACFSRZ_08860</name>
</gene>